<feature type="transmembrane region" description="Helical" evidence="6">
    <location>
        <begin position="242"/>
        <end position="268"/>
    </location>
</feature>
<evidence type="ECO:0000256" key="6">
    <source>
        <dbReference type="SAM" id="Phobius"/>
    </source>
</evidence>
<evidence type="ECO:0000256" key="4">
    <source>
        <dbReference type="ARBA" id="ARBA00022989"/>
    </source>
</evidence>
<reference evidence="8 9" key="1">
    <citation type="submission" date="2021-06" db="EMBL/GenBank/DDBJ databases">
        <title>A haploid diamondback moth (Plutella xylostella L.) genome assembly resolves 31 chromosomes and identifies a diamide resistance mutation.</title>
        <authorList>
            <person name="Ward C.M."/>
            <person name="Perry K.D."/>
            <person name="Baker G."/>
            <person name="Powis K."/>
            <person name="Heckel D.G."/>
            <person name="Baxter S.W."/>
        </authorList>
    </citation>
    <scope>NUCLEOTIDE SEQUENCE [LARGE SCALE GENOMIC DNA]</scope>
    <source>
        <strain evidence="8 9">LV</strain>
        <tissue evidence="8">Single pupa</tissue>
    </source>
</reference>
<dbReference type="EMBL" id="JAHIBW010000001">
    <property type="protein sequence ID" value="KAG7312953.1"/>
    <property type="molecule type" value="Genomic_DNA"/>
</dbReference>
<dbReference type="InterPro" id="IPR036259">
    <property type="entry name" value="MFS_trans_sf"/>
</dbReference>
<feature type="transmembrane region" description="Helical" evidence="6">
    <location>
        <begin position="165"/>
        <end position="185"/>
    </location>
</feature>
<dbReference type="InterPro" id="IPR051717">
    <property type="entry name" value="MFS_MFSD6"/>
</dbReference>
<dbReference type="PANTHER" id="PTHR16172:SF30">
    <property type="entry name" value="SUGAR BABY, ISOFORM C"/>
    <property type="match status" value="1"/>
</dbReference>
<evidence type="ECO:0000313" key="9">
    <source>
        <dbReference type="Proteomes" id="UP000823941"/>
    </source>
</evidence>
<keyword evidence="5 6" id="KW-0472">Membrane</keyword>
<comment type="caution">
    <text evidence="8">The sequence shown here is derived from an EMBL/GenBank/DDBJ whole genome shotgun (WGS) entry which is preliminary data.</text>
</comment>
<keyword evidence="9" id="KW-1185">Reference proteome</keyword>
<evidence type="ECO:0000259" key="7">
    <source>
        <dbReference type="Pfam" id="PF12832"/>
    </source>
</evidence>
<evidence type="ECO:0000256" key="5">
    <source>
        <dbReference type="ARBA" id="ARBA00023136"/>
    </source>
</evidence>
<dbReference type="Proteomes" id="UP000823941">
    <property type="component" value="Chromosome 1"/>
</dbReference>
<feature type="transmembrane region" description="Helical" evidence="6">
    <location>
        <begin position="139"/>
        <end position="158"/>
    </location>
</feature>
<feature type="transmembrane region" description="Helical" evidence="6">
    <location>
        <begin position="52"/>
        <end position="71"/>
    </location>
</feature>
<gene>
    <name evidence="8" type="ORF">JYU34_000018</name>
</gene>
<evidence type="ECO:0000313" key="8">
    <source>
        <dbReference type="EMBL" id="KAG7312953.1"/>
    </source>
</evidence>
<evidence type="ECO:0000256" key="1">
    <source>
        <dbReference type="ARBA" id="ARBA00004141"/>
    </source>
</evidence>
<protein>
    <recommendedName>
        <fullName evidence="7">Major facilitator superfamily associated domain-containing protein</fullName>
    </recommendedName>
</protein>
<keyword evidence="3 6" id="KW-0812">Transmembrane</keyword>
<accession>A0ABQ7R6M9</accession>
<dbReference type="Gene3D" id="1.20.1250.20">
    <property type="entry name" value="MFS general substrate transporter like domains"/>
    <property type="match status" value="1"/>
</dbReference>
<dbReference type="SUPFAM" id="SSF103473">
    <property type="entry name" value="MFS general substrate transporter"/>
    <property type="match status" value="1"/>
</dbReference>
<dbReference type="Pfam" id="PF12832">
    <property type="entry name" value="MFS_1_like"/>
    <property type="match status" value="1"/>
</dbReference>
<feature type="transmembrane region" description="Helical" evidence="6">
    <location>
        <begin position="97"/>
        <end position="119"/>
    </location>
</feature>
<sequence>MGGVVAVADAVCNTHLVEAGGAPAGRAWGAAGAALLAAAAGALRDTGGGGGYTASLALLLVFLTAAVLCSLPIRVKPARISVDTTPHSGPLLTLPSIVYWSWALAAGASHGLAWCFLFWRVQDMGGWEGRGGATLGLLSAVQTLAGGAPFVMLSGYILKRYDRSWLLSLILVAGGLRLAAAALLADARWLLPLEVLLAPAAGALHGRGWGAVVLGDDSLQGTIATALEAIGSSLGMLVGGALYARAGAGAVLGGAGAAAGALGVLLAAAGPLLARGRPGAPHQGYASVIKYEQTDTLHIVDNIDALDTLDNSEPGAHTISHS</sequence>
<organism evidence="8 9">
    <name type="scientific">Plutella xylostella</name>
    <name type="common">Diamondback moth</name>
    <name type="synonym">Plutella maculipennis</name>
    <dbReference type="NCBI Taxonomy" id="51655"/>
    <lineage>
        <taxon>Eukaryota</taxon>
        <taxon>Metazoa</taxon>
        <taxon>Ecdysozoa</taxon>
        <taxon>Arthropoda</taxon>
        <taxon>Hexapoda</taxon>
        <taxon>Insecta</taxon>
        <taxon>Pterygota</taxon>
        <taxon>Neoptera</taxon>
        <taxon>Endopterygota</taxon>
        <taxon>Lepidoptera</taxon>
        <taxon>Glossata</taxon>
        <taxon>Ditrysia</taxon>
        <taxon>Yponomeutoidea</taxon>
        <taxon>Plutellidae</taxon>
        <taxon>Plutella</taxon>
    </lineage>
</organism>
<dbReference type="PANTHER" id="PTHR16172">
    <property type="entry name" value="MAJOR FACILITATOR SUPERFAMILY DOMAIN-CONTAINING PROTEIN 6-LIKE"/>
    <property type="match status" value="1"/>
</dbReference>
<evidence type="ECO:0000256" key="3">
    <source>
        <dbReference type="ARBA" id="ARBA00022692"/>
    </source>
</evidence>
<comment type="similarity">
    <text evidence="2">Belongs to the major facilitator superfamily. MFSD6 family.</text>
</comment>
<proteinExistence type="inferred from homology"/>
<keyword evidence="4 6" id="KW-1133">Transmembrane helix</keyword>
<feature type="domain" description="Major facilitator superfamily associated" evidence="7">
    <location>
        <begin position="25"/>
        <end position="247"/>
    </location>
</feature>
<dbReference type="InterPro" id="IPR024989">
    <property type="entry name" value="MFS_assoc_dom"/>
</dbReference>
<evidence type="ECO:0000256" key="2">
    <source>
        <dbReference type="ARBA" id="ARBA00005241"/>
    </source>
</evidence>
<comment type="subcellular location">
    <subcellularLocation>
        <location evidence="1">Membrane</location>
        <topology evidence="1">Multi-pass membrane protein</topology>
    </subcellularLocation>
</comment>
<name>A0ABQ7R6M9_PLUXY</name>